<dbReference type="SUPFAM" id="SSF53850">
    <property type="entry name" value="Periplasmic binding protein-like II"/>
    <property type="match status" value="1"/>
</dbReference>
<evidence type="ECO:0000256" key="5">
    <source>
        <dbReference type="PIRSR" id="PIRSR004846-1"/>
    </source>
</evidence>
<dbReference type="FunFam" id="3.40.190.10:FF:000035">
    <property type="entry name" value="Molybdate ABC transporter substrate-binding protein"/>
    <property type="match status" value="1"/>
</dbReference>
<name>A0A3A3GG46_PANTH</name>
<protein>
    <submittedName>
        <fullName evidence="7">Molybdate ABC transporter substrate-binding protein</fullName>
    </submittedName>
</protein>
<keyword evidence="4 6" id="KW-0732">Signal</keyword>
<comment type="caution">
    <text evidence="7">The sequence shown here is derived from an EMBL/GenBank/DDBJ whole genome shotgun (WGS) entry which is preliminary data.</text>
</comment>
<evidence type="ECO:0000256" key="1">
    <source>
        <dbReference type="ARBA" id="ARBA00009175"/>
    </source>
</evidence>
<evidence type="ECO:0000256" key="6">
    <source>
        <dbReference type="SAM" id="SignalP"/>
    </source>
</evidence>
<evidence type="ECO:0000256" key="2">
    <source>
        <dbReference type="ARBA" id="ARBA00022505"/>
    </source>
</evidence>
<dbReference type="GO" id="GO:1901359">
    <property type="term" value="F:tungstate binding"/>
    <property type="evidence" value="ECO:0007669"/>
    <property type="project" value="UniProtKB-ARBA"/>
</dbReference>
<evidence type="ECO:0000313" key="8">
    <source>
        <dbReference type="Proteomes" id="UP000266177"/>
    </source>
</evidence>
<accession>A0A3A3GG46</accession>
<dbReference type="GO" id="GO:0015689">
    <property type="term" value="P:molybdate ion transport"/>
    <property type="evidence" value="ECO:0007669"/>
    <property type="project" value="InterPro"/>
</dbReference>
<reference evidence="7 8" key="1">
    <citation type="submission" date="2018-09" db="EMBL/GenBank/DDBJ databases">
        <title>Paenibacillus SK2017-BO5.</title>
        <authorList>
            <person name="Piskunova J.V."/>
            <person name="Dubiley S.A."/>
            <person name="Severinov K.V."/>
        </authorList>
    </citation>
    <scope>NUCLEOTIDE SEQUENCE [LARGE SCALE GENOMIC DNA]</scope>
    <source>
        <strain evidence="7 8">BO5</strain>
    </source>
</reference>
<feature type="signal peptide" evidence="6">
    <location>
        <begin position="1"/>
        <end position="25"/>
    </location>
</feature>
<evidence type="ECO:0000256" key="4">
    <source>
        <dbReference type="ARBA" id="ARBA00022729"/>
    </source>
</evidence>
<dbReference type="Proteomes" id="UP000266177">
    <property type="component" value="Unassembled WGS sequence"/>
</dbReference>
<dbReference type="Gene3D" id="3.40.190.10">
    <property type="entry name" value="Periplasmic binding protein-like II"/>
    <property type="match status" value="2"/>
</dbReference>
<evidence type="ECO:0000256" key="3">
    <source>
        <dbReference type="ARBA" id="ARBA00022723"/>
    </source>
</evidence>
<feature type="binding site" evidence="5">
    <location>
        <position position="168"/>
    </location>
    <ligand>
        <name>molybdate</name>
        <dbReference type="ChEBI" id="CHEBI:36264"/>
    </ligand>
</feature>
<feature type="binding site" evidence="5">
    <location>
        <position position="213"/>
    </location>
    <ligand>
        <name>molybdate</name>
        <dbReference type="ChEBI" id="CHEBI:36264"/>
    </ligand>
</feature>
<sequence length="280" mass="29723">MIKSFRFAAAVMLLALLMLASAACASGVENESGKASAGMAAGEAQKEQVELTVSAAVSLTDALSEIQNLYESTHAGVQLHFNFGGSGALQKQIEQGAPADLFFSAAAKQMNQLVEKQVVNANDQMSLLTNELVVIVPSDSKASVNSEAGLLEDGLRTVAIGIPESVPAGSYAKEALTNAGLWDQLQPKLVQAKDVRQVLQYVSTGNADAGIVYKTDALSTSDVKIAYVIAPSTHTAIEYPLGIVAATKHREEAEQFYRYLQTEEALNIFEKYGFSIPSSS</sequence>
<dbReference type="PROSITE" id="PS51257">
    <property type="entry name" value="PROKAR_LIPOPROTEIN"/>
    <property type="match status" value="1"/>
</dbReference>
<evidence type="ECO:0000313" key="7">
    <source>
        <dbReference type="EMBL" id="RJG22120.1"/>
    </source>
</evidence>
<dbReference type="GO" id="GO:0046872">
    <property type="term" value="F:metal ion binding"/>
    <property type="evidence" value="ECO:0007669"/>
    <property type="project" value="UniProtKB-KW"/>
</dbReference>
<organism evidence="7 8">
    <name type="scientific">Paenibacillus thiaminolyticus</name>
    <name type="common">Bacillus thiaminolyticus</name>
    <dbReference type="NCBI Taxonomy" id="49283"/>
    <lineage>
        <taxon>Bacteria</taxon>
        <taxon>Bacillati</taxon>
        <taxon>Bacillota</taxon>
        <taxon>Bacilli</taxon>
        <taxon>Bacillales</taxon>
        <taxon>Paenibacillaceae</taxon>
        <taxon>Paenibacillus</taxon>
    </lineage>
</organism>
<dbReference type="Pfam" id="PF13531">
    <property type="entry name" value="SBP_bac_11"/>
    <property type="match status" value="1"/>
</dbReference>
<feature type="binding site" evidence="5">
    <location>
        <position position="86"/>
    </location>
    <ligand>
        <name>molybdate</name>
        <dbReference type="ChEBI" id="CHEBI:36264"/>
    </ligand>
</feature>
<keyword evidence="2 5" id="KW-0500">Molybdenum</keyword>
<dbReference type="PIRSF" id="PIRSF004846">
    <property type="entry name" value="ModA"/>
    <property type="match status" value="1"/>
</dbReference>
<gene>
    <name evidence="7" type="primary">modA</name>
    <name evidence="7" type="ORF">DQX05_18625</name>
</gene>
<dbReference type="OrthoDB" id="9785015at2"/>
<dbReference type="InterPro" id="IPR005950">
    <property type="entry name" value="ModA"/>
</dbReference>
<dbReference type="CDD" id="cd13537">
    <property type="entry name" value="PBP2_YvgL_like"/>
    <property type="match status" value="1"/>
</dbReference>
<proteinExistence type="inferred from homology"/>
<dbReference type="AlphaFoldDB" id="A0A3A3GG46"/>
<comment type="similarity">
    <text evidence="1">Belongs to the bacterial solute-binding protein ModA family.</text>
</comment>
<dbReference type="RefSeq" id="WP_119795012.1">
    <property type="nucleotide sequence ID" value="NZ_QYZD01000018.1"/>
</dbReference>
<dbReference type="InterPro" id="IPR050682">
    <property type="entry name" value="ModA/WtpA"/>
</dbReference>
<keyword evidence="3 5" id="KW-0479">Metal-binding</keyword>
<feature type="binding site" evidence="5">
    <location>
        <position position="58"/>
    </location>
    <ligand>
        <name>molybdate</name>
        <dbReference type="ChEBI" id="CHEBI:36264"/>
    </ligand>
</feature>
<dbReference type="PANTHER" id="PTHR30632">
    <property type="entry name" value="MOLYBDATE-BINDING PERIPLASMIC PROTEIN"/>
    <property type="match status" value="1"/>
</dbReference>
<dbReference type="NCBIfam" id="TIGR01256">
    <property type="entry name" value="modA"/>
    <property type="match status" value="1"/>
</dbReference>
<dbReference type="GO" id="GO:0030973">
    <property type="term" value="F:molybdate ion binding"/>
    <property type="evidence" value="ECO:0007669"/>
    <property type="project" value="UniProtKB-ARBA"/>
</dbReference>
<feature type="binding site" evidence="5">
    <location>
        <position position="195"/>
    </location>
    <ligand>
        <name>molybdate</name>
        <dbReference type="ChEBI" id="CHEBI:36264"/>
    </ligand>
</feature>
<feature type="chain" id="PRO_5017320679" evidence="6">
    <location>
        <begin position="26"/>
        <end position="280"/>
    </location>
</feature>
<dbReference type="InterPro" id="IPR041879">
    <property type="entry name" value="YvgL-like_PBP2"/>
</dbReference>
<dbReference type="EMBL" id="QYZD01000018">
    <property type="protein sequence ID" value="RJG22120.1"/>
    <property type="molecule type" value="Genomic_DNA"/>
</dbReference>
<dbReference type="PANTHER" id="PTHR30632:SF0">
    <property type="entry name" value="SULFATE-BINDING PROTEIN"/>
    <property type="match status" value="1"/>
</dbReference>